<dbReference type="OrthoDB" id="506637at2"/>
<dbReference type="Proteomes" id="UP000053372">
    <property type="component" value="Unassembled WGS sequence"/>
</dbReference>
<protein>
    <submittedName>
        <fullName evidence="1">Transcriptional regulator</fullName>
    </submittedName>
</protein>
<dbReference type="RefSeq" id="WP_027843761.1">
    <property type="nucleotide sequence ID" value="NZ_LMTZ01000084.1"/>
</dbReference>
<sequence length="288" mass="34074">MPRKKDTITLSIPPGTKEKLEEIARKFNITWGKEPSISGLIVAIAEKSLEVGKPFTLESNQINALRQAIKALNDAGHVGEAQTIITLLLERGNLDAAMRQSLLQEASRVVQAWRSQIEEHRQNQKPFYLFYENSQREQLQYTVRYAEPKFFDRRFYLMIWCEETEDVENLSPDLPELWHNRCLNFDRIRSIVPASGEWREGLDSIKVYLHFQGRMIKSYQRREDDLEDEIIDSENIGKVRQVLRRVTNEFWLIREVARYWEDCVIVSPEPIRDRMKQKILTLRQFYDI</sequence>
<evidence type="ECO:0000313" key="2">
    <source>
        <dbReference type="Proteomes" id="UP000053372"/>
    </source>
</evidence>
<comment type="caution">
    <text evidence="1">The sequence shown here is derived from an EMBL/GenBank/DDBJ whole genome shotgun (WGS) entry which is preliminary data.</text>
</comment>
<dbReference type="EMBL" id="LMTZ01000084">
    <property type="protein sequence ID" value="KST67895.1"/>
    <property type="molecule type" value="Genomic_DNA"/>
</dbReference>
<organism evidence="1 2">
    <name type="scientific">Mastigocoleus testarum BC008</name>
    <dbReference type="NCBI Taxonomy" id="371196"/>
    <lineage>
        <taxon>Bacteria</taxon>
        <taxon>Bacillati</taxon>
        <taxon>Cyanobacteriota</taxon>
        <taxon>Cyanophyceae</taxon>
        <taxon>Nostocales</taxon>
        <taxon>Hapalosiphonaceae</taxon>
        <taxon>Mastigocoleus</taxon>
    </lineage>
</organism>
<gene>
    <name evidence="1" type="ORF">BC008_31420</name>
</gene>
<reference evidence="1 2" key="1">
    <citation type="journal article" date="2015" name="Genome Announc.">
        <title>Draft Genome of the Euendolithic (true boring) Cyanobacterium Mastigocoleus testarum strain BC008.</title>
        <authorList>
            <person name="Guida B.S."/>
            <person name="Garcia-Pichel F."/>
        </authorList>
    </citation>
    <scope>NUCLEOTIDE SEQUENCE [LARGE SCALE GENOMIC DNA]</scope>
    <source>
        <strain evidence="1 2">BC008</strain>
    </source>
</reference>
<accession>A0A0V7ZU63</accession>
<name>A0A0V7ZU63_9CYAN</name>
<dbReference type="AlphaFoldDB" id="A0A0V7ZU63"/>
<evidence type="ECO:0000313" key="1">
    <source>
        <dbReference type="EMBL" id="KST67895.1"/>
    </source>
</evidence>
<keyword evidence="2" id="KW-1185">Reference proteome</keyword>
<proteinExistence type="predicted"/>